<dbReference type="FunFam" id="3.40.50.410:FF:000013">
    <property type="entry name" value="inter-alpha-trypsin inhibitor heavy chain H2"/>
    <property type="match status" value="1"/>
</dbReference>
<dbReference type="EMBL" id="WBMU01001239">
    <property type="protein sequence ID" value="NXC70226.1"/>
    <property type="molecule type" value="Genomic_DNA"/>
</dbReference>
<protein>
    <submittedName>
        <fullName evidence="11">ITIH4 inhibitor</fullName>
    </submittedName>
</protein>
<evidence type="ECO:0000313" key="11">
    <source>
        <dbReference type="EMBL" id="NXC70226.1"/>
    </source>
</evidence>
<accession>A0A851PW58</accession>
<comment type="caution">
    <text evidence="11">The sequence shown here is derived from an EMBL/GenBank/DDBJ whole genome shotgun (WGS) entry which is preliminary data.</text>
</comment>
<feature type="coiled-coil region" evidence="8">
    <location>
        <begin position="517"/>
        <end position="545"/>
    </location>
</feature>
<proteinExistence type="inferred from homology"/>
<evidence type="ECO:0000256" key="1">
    <source>
        <dbReference type="ARBA" id="ARBA00004613"/>
    </source>
</evidence>
<keyword evidence="8" id="KW-0175">Coiled coil</keyword>
<dbReference type="CDD" id="cd01461">
    <property type="entry name" value="vWA_interalpha_trypsin_inhibitor"/>
    <property type="match status" value="1"/>
</dbReference>
<feature type="non-terminal residue" evidence="11">
    <location>
        <position position="576"/>
    </location>
</feature>
<evidence type="ECO:0000313" key="12">
    <source>
        <dbReference type="Proteomes" id="UP000657035"/>
    </source>
</evidence>
<reference evidence="11" key="1">
    <citation type="submission" date="2019-09" db="EMBL/GenBank/DDBJ databases">
        <title>Bird 10,000 Genomes (B10K) Project - Family phase.</title>
        <authorList>
            <person name="Zhang G."/>
        </authorList>
    </citation>
    <scope>NUCLEOTIDE SEQUENCE</scope>
    <source>
        <strain evidence="11">B10K-CU-031-38</strain>
    </source>
</reference>
<dbReference type="InterPro" id="IPR013694">
    <property type="entry name" value="VIT"/>
</dbReference>
<feature type="non-terminal residue" evidence="11">
    <location>
        <position position="1"/>
    </location>
</feature>
<dbReference type="OrthoDB" id="299997at2759"/>
<dbReference type="PROSITE" id="PS51468">
    <property type="entry name" value="VIT"/>
    <property type="match status" value="1"/>
</dbReference>
<dbReference type="SMART" id="SM00327">
    <property type="entry name" value="VWA"/>
    <property type="match status" value="1"/>
</dbReference>
<keyword evidence="3" id="KW-0964">Secreted</keyword>
<dbReference type="GO" id="GO:0005576">
    <property type="term" value="C:extracellular region"/>
    <property type="evidence" value="ECO:0007669"/>
    <property type="project" value="UniProtKB-SubCell"/>
</dbReference>
<evidence type="ECO:0000256" key="7">
    <source>
        <dbReference type="ARBA" id="ARBA00023180"/>
    </source>
</evidence>
<dbReference type="AlphaFoldDB" id="A0A851PW58"/>
<dbReference type="InterPro" id="IPR002035">
    <property type="entry name" value="VWF_A"/>
</dbReference>
<sequence>IEIYSLHVDCKVTSRFAHTVITSKIVNRANESKEATFEVELPKTAFITNFSMSIDGKVYPGIIKEKASAQKEYDTAVSRGQSAGLVKITDRKLEQFHVSVSIAAASKVTFELMYEELLKRQLGKFELLIKVRPKQLVKHFQIDVHIFEPQGIRFLETDSTFMTNELTEALTKVQNETKAHILFKPTLDQQKINPELDETLLNGDFVVRYDVKRGATAGDIQIVNGYFVHYFAPQEMPVFPKNVIFVIDRSGSMAGRKIEQTREALLKILQDLRPEDHFNFITFNSKVVEWKSSLLQATAENVASAAGFVQTFSASGGTDINHALLTAVSVLDKAEGLPERSVSMIILLTDGQPTSGEINVEVIQENIQKAINGKYALFCLGFGFDVSYKFLEKMALSNGGLARRIYENADAALQLQGFYQEVATPILMKIEMQYPENTVEGLTKKNFKLFFEGSEIIVSGKITNEVDLLPVEIKAQSHTGDLTLKEEANVKEKEQVFKNQSYIFGNFIERLWAYLTIQQLLEKSISAQEEAKKTLEAQALELSLQYSFVTPLTSMVVTKPAGQQQSELANKPTEAG</sequence>
<organism evidence="11 12">
    <name type="scientific">Anhinga anhinga</name>
    <name type="common">Anhinga</name>
    <name type="synonym">Plotus anhinga</name>
    <dbReference type="NCBI Taxonomy" id="56067"/>
    <lineage>
        <taxon>Eukaryota</taxon>
        <taxon>Metazoa</taxon>
        <taxon>Chordata</taxon>
        <taxon>Craniata</taxon>
        <taxon>Vertebrata</taxon>
        <taxon>Euteleostomi</taxon>
        <taxon>Archelosauria</taxon>
        <taxon>Archosauria</taxon>
        <taxon>Dinosauria</taxon>
        <taxon>Saurischia</taxon>
        <taxon>Theropoda</taxon>
        <taxon>Coelurosauria</taxon>
        <taxon>Aves</taxon>
        <taxon>Neognathae</taxon>
        <taxon>Neoaves</taxon>
        <taxon>Aequornithes</taxon>
        <taxon>Suliformes</taxon>
        <taxon>Anhingidae</taxon>
        <taxon>Anhinga</taxon>
    </lineage>
</organism>
<evidence type="ECO:0000256" key="4">
    <source>
        <dbReference type="ARBA" id="ARBA00022690"/>
    </source>
</evidence>
<comment type="similarity">
    <text evidence="2">Belongs to the ITIH family.</text>
</comment>
<keyword evidence="7" id="KW-0325">Glycoprotein</keyword>
<evidence type="ECO:0000256" key="6">
    <source>
        <dbReference type="ARBA" id="ARBA00022900"/>
    </source>
</evidence>
<evidence type="ECO:0000259" key="9">
    <source>
        <dbReference type="PROSITE" id="PS50234"/>
    </source>
</evidence>
<gene>
    <name evidence="11" type="primary">Itih4</name>
    <name evidence="11" type="ORF">ANHANH_R00136</name>
</gene>
<keyword evidence="6" id="KW-0722">Serine protease inhibitor</keyword>
<dbReference type="Pfam" id="PF08487">
    <property type="entry name" value="VIT"/>
    <property type="match status" value="1"/>
</dbReference>
<evidence type="ECO:0000259" key="10">
    <source>
        <dbReference type="PROSITE" id="PS51468"/>
    </source>
</evidence>
<dbReference type="InterPro" id="IPR050934">
    <property type="entry name" value="ITIH"/>
</dbReference>
<keyword evidence="4" id="KW-0646">Protease inhibitor</keyword>
<dbReference type="GO" id="GO:0004867">
    <property type="term" value="F:serine-type endopeptidase inhibitor activity"/>
    <property type="evidence" value="ECO:0007669"/>
    <property type="project" value="UniProtKB-KW"/>
</dbReference>
<dbReference type="PANTHER" id="PTHR10338:SF119">
    <property type="entry name" value="INTER-ALPHA-TRYPSIN INHIBITOR HEAVY CHAIN H4"/>
    <property type="match status" value="1"/>
</dbReference>
<dbReference type="Proteomes" id="UP000657035">
    <property type="component" value="Unassembled WGS sequence"/>
</dbReference>
<feature type="domain" description="VIT" evidence="10">
    <location>
        <begin position="1"/>
        <end position="116"/>
    </location>
</feature>
<evidence type="ECO:0000256" key="2">
    <source>
        <dbReference type="ARBA" id="ARBA00010158"/>
    </source>
</evidence>
<evidence type="ECO:0000256" key="3">
    <source>
        <dbReference type="ARBA" id="ARBA00022525"/>
    </source>
</evidence>
<name>A0A851PW58_ANHAN</name>
<dbReference type="PROSITE" id="PS50234">
    <property type="entry name" value="VWFA"/>
    <property type="match status" value="1"/>
</dbReference>
<dbReference type="PANTHER" id="PTHR10338">
    <property type="entry name" value="INTER-ALPHA-TRYPSIN INHIBITOR HEAVY CHAIN FAMILY MEMBER"/>
    <property type="match status" value="1"/>
</dbReference>
<evidence type="ECO:0000256" key="5">
    <source>
        <dbReference type="ARBA" id="ARBA00022729"/>
    </source>
</evidence>
<evidence type="ECO:0000256" key="8">
    <source>
        <dbReference type="SAM" id="Coils"/>
    </source>
</evidence>
<dbReference type="Gene3D" id="3.40.50.410">
    <property type="entry name" value="von Willebrand factor, type A domain"/>
    <property type="match status" value="1"/>
</dbReference>
<keyword evidence="12" id="KW-1185">Reference proteome</keyword>
<dbReference type="SUPFAM" id="SSF53300">
    <property type="entry name" value="vWA-like"/>
    <property type="match status" value="1"/>
</dbReference>
<dbReference type="InterPro" id="IPR036465">
    <property type="entry name" value="vWFA_dom_sf"/>
</dbReference>
<keyword evidence="5" id="KW-0732">Signal</keyword>
<dbReference type="Pfam" id="PF00092">
    <property type="entry name" value="VWA"/>
    <property type="match status" value="1"/>
</dbReference>
<dbReference type="SMART" id="SM00609">
    <property type="entry name" value="VIT"/>
    <property type="match status" value="1"/>
</dbReference>
<comment type="subcellular location">
    <subcellularLocation>
        <location evidence="1">Secreted</location>
    </subcellularLocation>
</comment>
<feature type="domain" description="VWFA" evidence="9">
    <location>
        <begin position="242"/>
        <end position="422"/>
    </location>
</feature>